<dbReference type="EMBL" id="CP111021">
    <property type="protein sequence ID" value="WAR15824.1"/>
    <property type="molecule type" value="Genomic_DNA"/>
</dbReference>
<organism evidence="3 4">
    <name type="scientific">Mya arenaria</name>
    <name type="common">Soft-shell clam</name>
    <dbReference type="NCBI Taxonomy" id="6604"/>
    <lineage>
        <taxon>Eukaryota</taxon>
        <taxon>Metazoa</taxon>
        <taxon>Spiralia</taxon>
        <taxon>Lophotrochozoa</taxon>
        <taxon>Mollusca</taxon>
        <taxon>Bivalvia</taxon>
        <taxon>Autobranchia</taxon>
        <taxon>Heteroconchia</taxon>
        <taxon>Euheterodonta</taxon>
        <taxon>Imparidentia</taxon>
        <taxon>Neoheterodontei</taxon>
        <taxon>Myida</taxon>
        <taxon>Myoidea</taxon>
        <taxon>Myidae</taxon>
        <taxon>Mya</taxon>
    </lineage>
</organism>
<dbReference type="Proteomes" id="UP001164746">
    <property type="component" value="Chromosome 10"/>
</dbReference>
<feature type="region of interest" description="Disordered" evidence="1">
    <location>
        <begin position="220"/>
        <end position="248"/>
    </location>
</feature>
<sequence>MSPKHDGTCLNMHVMNPSIHGGYSSDESECDMREDCVNTMIAIFFQAEEADAMSSVSASIRCYNDYPSCKSQDGGTLNNGDLLYSNMADKEERKLSAFQRNSDGKFVCLICDTTLSSKQRTLHHLNLVHDFNSSKPIPKRTLMRKRKLIHEETNKEIGPSPAKLVKDETSVDLFPKENSGNACDENLADLSVQVQGIFDTASKFSMSDIDSDSVCSISSSEVENDSLNDSASADTDSEISDHEHLSTEDRNIQGNEQFSFGLAAYILRYNCSKASSESLISLVKAFNSNSDVTKDLTYNKIFLEVGHSKYKVIHYCQICLNRFPDDVDIFNCSTESCNGLRYIGDVTKQIDPKRKPNAFFIICDVAWQLKLLLERDEELTSVYETGVEVVTNDATMDLQAKAYATSMTMHNGAFVCITCEEQGETVKQGKGYSRCYPYRSPDQRPDVRDSDDIKLVKSPAATSAKRIKGIVGPSAFIAMPWFDMVNGMTPDYMHSVLMEGIHVLLGDSITPGSSGLNVHNIGAHLVYYVRQWGPLFYWSCFGFEDNNAEVLKSVHGTGDSCLNMFAFL</sequence>
<evidence type="ECO:0000313" key="4">
    <source>
        <dbReference type="Proteomes" id="UP001164746"/>
    </source>
</evidence>
<proteinExistence type="predicted"/>
<evidence type="ECO:0000313" key="3">
    <source>
        <dbReference type="EMBL" id="WAR15824.1"/>
    </source>
</evidence>
<keyword evidence="4" id="KW-1185">Reference proteome</keyword>
<dbReference type="PROSITE" id="PS00028">
    <property type="entry name" value="ZINC_FINGER_C2H2_1"/>
    <property type="match status" value="1"/>
</dbReference>
<feature type="compositionally biased region" description="Polar residues" evidence="1">
    <location>
        <begin position="225"/>
        <end position="234"/>
    </location>
</feature>
<gene>
    <name evidence="3" type="ORF">MAR_030418</name>
</gene>
<feature type="compositionally biased region" description="Basic and acidic residues" evidence="1">
    <location>
        <begin position="239"/>
        <end position="248"/>
    </location>
</feature>
<reference evidence="3" key="1">
    <citation type="submission" date="2022-11" db="EMBL/GenBank/DDBJ databases">
        <title>Centuries of genome instability and evolution in soft-shell clam transmissible cancer (bioRxiv).</title>
        <authorList>
            <person name="Hart S.F.M."/>
            <person name="Yonemitsu M.A."/>
            <person name="Giersch R.M."/>
            <person name="Beal B.F."/>
            <person name="Arriagada G."/>
            <person name="Davis B.W."/>
            <person name="Ostrander E.A."/>
            <person name="Goff S.P."/>
            <person name="Metzger M.J."/>
        </authorList>
    </citation>
    <scope>NUCLEOTIDE SEQUENCE</scope>
    <source>
        <strain evidence="3">MELC-2E11</strain>
        <tissue evidence="3">Siphon/mantle</tissue>
    </source>
</reference>
<feature type="domain" description="C2H2-type" evidence="2">
    <location>
        <begin position="108"/>
        <end position="129"/>
    </location>
</feature>
<evidence type="ECO:0000256" key="1">
    <source>
        <dbReference type="SAM" id="MobiDB-lite"/>
    </source>
</evidence>
<name>A0ABY7F354_MYAAR</name>
<dbReference type="PANTHER" id="PTHR46579">
    <property type="entry name" value="F5/8 TYPE C DOMAIN-CONTAINING PROTEIN-RELATED"/>
    <property type="match status" value="1"/>
</dbReference>
<protein>
    <recommendedName>
        <fullName evidence="2">C2H2-type domain-containing protein</fullName>
    </recommendedName>
</protein>
<accession>A0ABY7F354</accession>
<evidence type="ECO:0000259" key="2">
    <source>
        <dbReference type="PROSITE" id="PS00028"/>
    </source>
</evidence>
<dbReference type="PANTHER" id="PTHR46579:SF1">
    <property type="entry name" value="F5_8 TYPE C DOMAIN-CONTAINING PROTEIN"/>
    <property type="match status" value="1"/>
</dbReference>
<dbReference type="InterPro" id="IPR013087">
    <property type="entry name" value="Znf_C2H2_type"/>
</dbReference>